<keyword evidence="1" id="KW-1133">Transmembrane helix</keyword>
<proteinExistence type="predicted"/>
<dbReference type="InterPro" id="IPR022472">
    <property type="entry name" value="VPLPA-CTERM"/>
</dbReference>
<comment type="caution">
    <text evidence="3">The sequence shown here is derived from an EMBL/GenBank/DDBJ whole genome shotgun (WGS) entry which is preliminary data.</text>
</comment>
<reference evidence="3 4" key="1">
    <citation type="submission" date="2019-03" db="EMBL/GenBank/DDBJ databases">
        <title>Genomic Encyclopedia of Type Strains, Phase IV (KMG-IV): sequencing the most valuable type-strain genomes for metagenomic binning, comparative biology and taxonomic classification.</title>
        <authorList>
            <person name="Goeker M."/>
        </authorList>
    </citation>
    <scope>NUCLEOTIDE SEQUENCE [LARGE SCALE GENOMIC DNA]</scope>
    <source>
        <strain evidence="3 4">DSM 104836</strain>
    </source>
</reference>
<dbReference type="EMBL" id="SLZU01000018">
    <property type="protein sequence ID" value="TCS59814.1"/>
    <property type="molecule type" value="Genomic_DNA"/>
</dbReference>
<protein>
    <submittedName>
        <fullName evidence="3">Putative secreted protein</fullName>
    </submittedName>
</protein>
<keyword evidence="4" id="KW-1185">Reference proteome</keyword>
<evidence type="ECO:0000256" key="1">
    <source>
        <dbReference type="SAM" id="Phobius"/>
    </source>
</evidence>
<accession>A0A4R3J3U8</accession>
<feature type="signal peptide" evidence="2">
    <location>
        <begin position="1"/>
        <end position="20"/>
    </location>
</feature>
<dbReference type="AlphaFoldDB" id="A0A4R3J3U8"/>
<name>A0A4R3J3U8_9RHOB</name>
<feature type="transmembrane region" description="Helical" evidence="1">
    <location>
        <begin position="175"/>
        <end position="195"/>
    </location>
</feature>
<keyword evidence="1" id="KW-0472">Membrane</keyword>
<evidence type="ECO:0000313" key="4">
    <source>
        <dbReference type="Proteomes" id="UP000295696"/>
    </source>
</evidence>
<dbReference type="NCBIfam" id="TIGR03370">
    <property type="entry name" value="VPLPA-CTERM"/>
    <property type="match status" value="1"/>
</dbReference>
<feature type="chain" id="PRO_5020848174" evidence="2">
    <location>
        <begin position="21"/>
        <end position="202"/>
    </location>
</feature>
<evidence type="ECO:0000313" key="3">
    <source>
        <dbReference type="EMBL" id="TCS59814.1"/>
    </source>
</evidence>
<dbReference type="RefSeq" id="WP_132247739.1">
    <property type="nucleotide sequence ID" value="NZ_SLZU01000018.1"/>
</dbReference>
<keyword evidence="2" id="KW-0732">Signal</keyword>
<gene>
    <name evidence="3" type="ORF">EDD52_11825</name>
</gene>
<keyword evidence="1" id="KW-0812">Transmembrane</keyword>
<dbReference type="Proteomes" id="UP000295696">
    <property type="component" value="Unassembled WGS sequence"/>
</dbReference>
<sequence>MKKTVLAAAAVVLLAGGASAATFTLGSGSDDLNSVTLTSEGSTAVVTAYSDYNAGTTGLINRHNNGWGVSYGAEEHFAAGGEALAFDFSPITHRLLQAVIFEKGPEDETVDLYIDGVYAETFTIPSDATDGPVDRSFETFSLSASGLRGEVFAFVATSPDSEGWRGIRMREISVAAVPLPAGAGLLLTGFGLMALRKRRKKA</sequence>
<evidence type="ECO:0000256" key="2">
    <source>
        <dbReference type="SAM" id="SignalP"/>
    </source>
</evidence>
<organism evidence="3 4">
    <name type="scientific">Primorskyibacter sedentarius</name>
    <dbReference type="NCBI Taxonomy" id="745311"/>
    <lineage>
        <taxon>Bacteria</taxon>
        <taxon>Pseudomonadati</taxon>
        <taxon>Pseudomonadota</taxon>
        <taxon>Alphaproteobacteria</taxon>
        <taxon>Rhodobacterales</taxon>
        <taxon>Roseobacteraceae</taxon>
        <taxon>Primorskyibacter</taxon>
    </lineage>
</organism>